<accession>A0A0K2VJV0</accession>
<sequence>LAGTGKSTTLLQLTQKYPENVMCKTVHSMAFSKVGVSYRHKLVPSLKAQNILESGLIEEKTNLYLRSGQIVETLNRFMNSSDMELSIENVPSRWVIEKADWEIEETIPIYERE</sequence>
<protein>
    <submittedName>
        <fullName evidence="1">Fbox protein, helicase, 18 [Jaculus jaculus]</fullName>
    </submittedName>
</protein>
<organism evidence="1">
    <name type="scientific">Lepeophtheirus salmonis</name>
    <name type="common">Salmon louse</name>
    <name type="synonym">Caligus salmonis</name>
    <dbReference type="NCBI Taxonomy" id="72036"/>
    <lineage>
        <taxon>Eukaryota</taxon>
        <taxon>Metazoa</taxon>
        <taxon>Ecdysozoa</taxon>
        <taxon>Arthropoda</taxon>
        <taxon>Crustacea</taxon>
        <taxon>Multicrustacea</taxon>
        <taxon>Hexanauplia</taxon>
        <taxon>Copepoda</taxon>
        <taxon>Siphonostomatoida</taxon>
        <taxon>Caligidae</taxon>
        <taxon>Lepeophtheirus</taxon>
    </lineage>
</organism>
<dbReference type="AlphaFoldDB" id="A0A0K2VJV0"/>
<feature type="non-terminal residue" evidence="1">
    <location>
        <position position="1"/>
    </location>
</feature>
<keyword evidence="1" id="KW-0347">Helicase</keyword>
<keyword evidence="1" id="KW-0378">Hydrolase</keyword>
<dbReference type="EMBL" id="HACA01033382">
    <property type="protein sequence ID" value="CDW50743.1"/>
    <property type="molecule type" value="Transcribed_RNA"/>
</dbReference>
<reference evidence="1" key="1">
    <citation type="submission" date="2014-05" db="EMBL/GenBank/DDBJ databases">
        <authorList>
            <person name="Chronopoulou M."/>
        </authorList>
    </citation>
    <scope>NUCLEOTIDE SEQUENCE</scope>
    <source>
        <tissue evidence="1">Whole organism</tissue>
    </source>
</reference>
<keyword evidence="1" id="KW-0547">Nucleotide-binding</keyword>
<evidence type="ECO:0000313" key="1">
    <source>
        <dbReference type="EMBL" id="CDW50743.1"/>
    </source>
</evidence>
<gene>
    <name evidence="1" type="primary">Fbxo18</name>
</gene>
<proteinExistence type="predicted"/>
<feature type="non-terminal residue" evidence="1">
    <location>
        <position position="113"/>
    </location>
</feature>
<dbReference type="OrthoDB" id="6340454at2759"/>
<dbReference type="GO" id="GO:0004386">
    <property type="term" value="F:helicase activity"/>
    <property type="evidence" value="ECO:0007669"/>
    <property type="project" value="UniProtKB-KW"/>
</dbReference>
<keyword evidence="1" id="KW-0067">ATP-binding</keyword>
<name>A0A0K2VJV0_LEPSM</name>